<evidence type="ECO:0000256" key="6">
    <source>
        <dbReference type="SAM" id="MobiDB-lite"/>
    </source>
</evidence>
<dbReference type="GO" id="GO:0003677">
    <property type="term" value="F:DNA binding"/>
    <property type="evidence" value="ECO:0007669"/>
    <property type="project" value="UniProtKB-KW"/>
</dbReference>
<evidence type="ECO:0000256" key="1">
    <source>
        <dbReference type="ARBA" id="ARBA00004123"/>
    </source>
</evidence>
<dbReference type="Proteomes" id="UP000655225">
    <property type="component" value="Unassembled WGS sequence"/>
</dbReference>
<dbReference type="PANTHER" id="PTHR31744">
    <property type="entry name" value="PROTEIN CUP-SHAPED COTYLEDON 2-RELATED"/>
    <property type="match status" value="1"/>
</dbReference>
<accession>A0A834YX28</accession>
<dbReference type="EMBL" id="JABCRI010000012">
    <property type="protein sequence ID" value="KAF8395960.1"/>
    <property type="molecule type" value="Genomic_DNA"/>
</dbReference>
<organism evidence="8 9">
    <name type="scientific">Tetracentron sinense</name>
    <name type="common">Spur-leaf</name>
    <dbReference type="NCBI Taxonomy" id="13715"/>
    <lineage>
        <taxon>Eukaryota</taxon>
        <taxon>Viridiplantae</taxon>
        <taxon>Streptophyta</taxon>
        <taxon>Embryophyta</taxon>
        <taxon>Tracheophyta</taxon>
        <taxon>Spermatophyta</taxon>
        <taxon>Magnoliopsida</taxon>
        <taxon>Trochodendrales</taxon>
        <taxon>Trochodendraceae</taxon>
        <taxon>Tetracentron</taxon>
    </lineage>
</organism>
<evidence type="ECO:0000256" key="5">
    <source>
        <dbReference type="ARBA" id="ARBA00023242"/>
    </source>
</evidence>
<protein>
    <recommendedName>
        <fullName evidence="7">NAC domain-containing protein</fullName>
    </recommendedName>
</protein>
<evidence type="ECO:0000256" key="4">
    <source>
        <dbReference type="ARBA" id="ARBA00023163"/>
    </source>
</evidence>
<comment type="caution">
    <text evidence="8">The sequence shown here is derived from an EMBL/GenBank/DDBJ whole genome shotgun (WGS) entry which is preliminary data.</text>
</comment>
<dbReference type="GO" id="GO:0048608">
    <property type="term" value="P:reproductive structure development"/>
    <property type="evidence" value="ECO:0007669"/>
    <property type="project" value="UniProtKB-ARBA"/>
</dbReference>
<dbReference type="Pfam" id="PF02365">
    <property type="entry name" value="NAM"/>
    <property type="match status" value="1"/>
</dbReference>
<keyword evidence="5" id="KW-0539">Nucleus</keyword>
<dbReference type="FunFam" id="2.170.150.80:FF:000005">
    <property type="entry name" value="NAC transcription factor 56"/>
    <property type="match status" value="1"/>
</dbReference>
<proteinExistence type="predicted"/>
<keyword evidence="3" id="KW-0238">DNA-binding</keyword>
<sequence length="337" mass="38375">MTDSETSLPPGFRFHPTDEELILHYLRNRSTSPPYLSIIAQVDIYKFDPWELPAKAAFGDQEWYFFSPRDRKYPNGARPNRAAASGYWKATGTDKPISASTGGNENIGVKKALVFYKGRPPKGIKTNWIMHEYRLAEAPKNNPMKLKDSSMKLDDWVLYRIYRKSNSLSSTTMRIDQEHEDLLIQDVLLPNLRSQNTPKPQNSSSFSNLFDAMDYSILAHLLSDNQSDPVGFEPNLDQPIFNSCTNNSSSSNDDNNNNRSSNYLLQTLPQMDSTVSIMKNQLKRPQLMAANSDGGMLHPSKKLVNSCSFTNGTNQLEIPQYHFLNQQYVLDSEQFQR</sequence>
<dbReference type="GO" id="GO:0006355">
    <property type="term" value="P:regulation of DNA-templated transcription"/>
    <property type="evidence" value="ECO:0007669"/>
    <property type="project" value="InterPro"/>
</dbReference>
<feature type="domain" description="NAC" evidence="7">
    <location>
        <begin position="8"/>
        <end position="164"/>
    </location>
</feature>
<dbReference type="OMA" id="FAEETMN"/>
<dbReference type="Gene3D" id="2.170.150.80">
    <property type="entry name" value="NAC domain"/>
    <property type="match status" value="1"/>
</dbReference>
<comment type="subcellular location">
    <subcellularLocation>
        <location evidence="1">Nucleus</location>
    </subcellularLocation>
</comment>
<dbReference type="GO" id="GO:0005634">
    <property type="term" value="C:nucleus"/>
    <property type="evidence" value="ECO:0007669"/>
    <property type="project" value="UniProtKB-SubCell"/>
</dbReference>
<evidence type="ECO:0000259" key="7">
    <source>
        <dbReference type="PROSITE" id="PS51005"/>
    </source>
</evidence>
<keyword evidence="9" id="KW-1185">Reference proteome</keyword>
<reference evidence="8 9" key="1">
    <citation type="submission" date="2020-04" db="EMBL/GenBank/DDBJ databases">
        <title>Plant Genome Project.</title>
        <authorList>
            <person name="Zhang R.-G."/>
        </authorList>
    </citation>
    <scope>NUCLEOTIDE SEQUENCE [LARGE SCALE GENOMIC DNA]</scope>
    <source>
        <strain evidence="8">YNK0</strain>
        <tissue evidence="8">Leaf</tissue>
    </source>
</reference>
<dbReference type="PANTHER" id="PTHR31744:SF233">
    <property type="entry name" value="NAC DOMAIN-CONTAINING PROTEIN 72-LIKE"/>
    <property type="match status" value="1"/>
</dbReference>
<feature type="compositionally biased region" description="Low complexity" evidence="6">
    <location>
        <begin position="242"/>
        <end position="261"/>
    </location>
</feature>
<keyword evidence="4" id="KW-0804">Transcription</keyword>
<keyword evidence="2" id="KW-0805">Transcription regulation</keyword>
<dbReference type="GO" id="GO:0009791">
    <property type="term" value="P:post-embryonic development"/>
    <property type="evidence" value="ECO:0007669"/>
    <property type="project" value="UniProtKB-ARBA"/>
</dbReference>
<evidence type="ECO:0000256" key="2">
    <source>
        <dbReference type="ARBA" id="ARBA00023015"/>
    </source>
</evidence>
<evidence type="ECO:0000256" key="3">
    <source>
        <dbReference type="ARBA" id="ARBA00023125"/>
    </source>
</evidence>
<dbReference type="OrthoDB" id="1921961at2759"/>
<evidence type="ECO:0000313" key="9">
    <source>
        <dbReference type="Proteomes" id="UP000655225"/>
    </source>
</evidence>
<gene>
    <name evidence="8" type="ORF">HHK36_017571</name>
</gene>
<name>A0A834YX28_TETSI</name>
<dbReference type="AlphaFoldDB" id="A0A834YX28"/>
<evidence type="ECO:0000313" key="8">
    <source>
        <dbReference type="EMBL" id="KAF8395960.1"/>
    </source>
</evidence>
<feature type="region of interest" description="Disordered" evidence="6">
    <location>
        <begin position="241"/>
        <end position="261"/>
    </location>
</feature>
<dbReference type="InterPro" id="IPR003441">
    <property type="entry name" value="NAC-dom"/>
</dbReference>
<dbReference type="InterPro" id="IPR036093">
    <property type="entry name" value="NAC_dom_sf"/>
</dbReference>
<dbReference type="PROSITE" id="PS51005">
    <property type="entry name" value="NAC"/>
    <property type="match status" value="1"/>
</dbReference>
<dbReference type="SUPFAM" id="SSF101941">
    <property type="entry name" value="NAC domain"/>
    <property type="match status" value="1"/>
</dbReference>